<gene>
    <name evidence="1" type="ORF">PLOB_00032551</name>
</gene>
<proteinExistence type="predicted"/>
<organism evidence="1 2">
    <name type="scientific">Porites lobata</name>
    <dbReference type="NCBI Taxonomy" id="104759"/>
    <lineage>
        <taxon>Eukaryota</taxon>
        <taxon>Metazoa</taxon>
        <taxon>Cnidaria</taxon>
        <taxon>Anthozoa</taxon>
        <taxon>Hexacorallia</taxon>
        <taxon>Scleractinia</taxon>
        <taxon>Fungiina</taxon>
        <taxon>Poritidae</taxon>
        <taxon>Porites</taxon>
    </lineage>
</organism>
<dbReference type="Proteomes" id="UP001159405">
    <property type="component" value="Unassembled WGS sequence"/>
</dbReference>
<evidence type="ECO:0000313" key="1">
    <source>
        <dbReference type="EMBL" id="CAH3185336.1"/>
    </source>
</evidence>
<accession>A0ABN8S3N1</accession>
<dbReference type="EMBL" id="CALNXK010000422">
    <property type="protein sequence ID" value="CAH3185336.1"/>
    <property type="molecule type" value="Genomic_DNA"/>
</dbReference>
<reference evidence="1 2" key="1">
    <citation type="submission" date="2022-05" db="EMBL/GenBank/DDBJ databases">
        <authorList>
            <consortium name="Genoscope - CEA"/>
            <person name="William W."/>
        </authorList>
    </citation>
    <scope>NUCLEOTIDE SEQUENCE [LARGE SCALE GENOMIC DNA]</scope>
</reference>
<protein>
    <submittedName>
        <fullName evidence="1">Uncharacterized protein</fullName>
    </submittedName>
</protein>
<evidence type="ECO:0000313" key="2">
    <source>
        <dbReference type="Proteomes" id="UP001159405"/>
    </source>
</evidence>
<keyword evidence="2" id="KW-1185">Reference proteome</keyword>
<name>A0ABN8S3N1_9CNID</name>
<sequence>MKCLNCESDSLKEEQEGTFKCLECGRFITVMVLRLAAPSPSAFDQSTDAIADSTQKGQNVVNNGRTYSLDFFLHDDKATQARDLGLGDKEYRCLHYFFIKTRDQQ</sequence>
<feature type="non-terminal residue" evidence="1">
    <location>
        <position position="105"/>
    </location>
</feature>
<comment type="caution">
    <text evidence="1">The sequence shown here is derived from an EMBL/GenBank/DDBJ whole genome shotgun (WGS) entry which is preliminary data.</text>
</comment>